<feature type="transmembrane region" description="Helical" evidence="1">
    <location>
        <begin position="6"/>
        <end position="30"/>
    </location>
</feature>
<keyword evidence="1" id="KW-1133">Transmembrane helix</keyword>
<evidence type="ECO:0000313" key="2">
    <source>
        <dbReference type="EMBL" id="JAE24403.1"/>
    </source>
</evidence>
<evidence type="ECO:0000256" key="1">
    <source>
        <dbReference type="SAM" id="Phobius"/>
    </source>
</evidence>
<organism evidence="2">
    <name type="scientific">Arundo donax</name>
    <name type="common">Giant reed</name>
    <name type="synonym">Donax arundinaceus</name>
    <dbReference type="NCBI Taxonomy" id="35708"/>
    <lineage>
        <taxon>Eukaryota</taxon>
        <taxon>Viridiplantae</taxon>
        <taxon>Streptophyta</taxon>
        <taxon>Embryophyta</taxon>
        <taxon>Tracheophyta</taxon>
        <taxon>Spermatophyta</taxon>
        <taxon>Magnoliopsida</taxon>
        <taxon>Liliopsida</taxon>
        <taxon>Poales</taxon>
        <taxon>Poaceae</taxon>
        <taxon>PACMAD clade</taxon>
        <taxon>Arundinoideae</taxon>
        <taxon>Arundineae</taxon>
        <taxon>Arundo</taxon>
    </lineage>
</organism>
<accession>A0A0A9GV01</accession>
<dbReference type="EMBL" id="GBRH01173493">
    <property type="protein sequence ID" value="JAE24403.1"/>
    <property type="molecule type" value="Transcribed_RNA"/>
</dbReference>
<proteinExistence type="predicted"/>
<name>A0A0A9GV01_ARUDO</name>
<dbReference type="AlphaFoldDB" id="A0A0A9GV01"/>
<reference evidence="2" key="1">
    <citation type="submission" date="2014-09" db="EMBL/GenBank/DDBJ databases">
        <authorList>
            <person name="Magalhaes I.L.F."/>
            <person name="Oliveira U."/>
            <person name="Santos F.R."/>
            <person name="Vidigal T.H.D.A."/>
            <person name="Brescovit A.D."/>
            <person name="Santos A.J."/>
        </authorList>
    </citation>
    <scope>NUCLEOTIDE SEQUENCE</scope>
    <source>
        <tissue evidence="2">Shoot tissue taken approximately 20 cm above the soil surface</tissue>
    </source>
</reference>
<keyword evidence="1" id="KW-0812">Transmembrane</keyword>
<protein>
    <submittedName>
        <fullName evidence="2">Uncharacterized protein</fullName>
    </submittedName>
</protein>
<reference evidence="2" key="2">
    <citation type="journal article" date="2015" name="Data Brief">
        <title>Shoot transcriptome of the giant reed, Arundo donax.</title>
        <authorList>
            <person name="Barrero R.A."/>
            <person name="Guerrero F.D."/>
            <person name="Moolhuijzen P."/>
            <person name="Goolsby J.A."/>
            <person name="Tidwell J."/>
            <person name="Bellgard S.E."/>
            <person name="Bellgard M.I."/>
        </authorList>
    </citation>
    <scope>NUCLEOTIDE SEQUENCE</scope>
    <source>
        <tissue evidence="2">Shoot tissue taken approximately 20 cm above the soil surface</tissue>
    </source>
</reference>
<sequence length="66" mass="7586">MRCQVLWYGPGSCIFCCPLIQIVELVLFVLRQPCDSDWQGCSIYPCYSLYLLNPLIPFFIDSVSMS</sequence>
<keyword evidence="1" id="KW-0472">Membrane</keyword>